<dbReference type="SUPFAM" id="SSF90257">
    <property type="entry name" value="Myosin rod fragments"/>
    <property type="match status" value="1"/>
</dbReference>
<feature type="domain" description="Sulfotransferase" evidence="2">
    <location>
        <begin position="31"/>
        <end position="176"/>
    </location>
</feature>
<dbReference type="InterPro" id="IPR027417">
    <property type="entry name" value="P-loop_NTPase"/>
</dbReference>
<dbReference type="AlphaFoldDB" id="A0A7M3MBS4"/>
<dbReference type="EMBL" id="QMIE01000018">
    <property type="protein sequence ID" value="TVM15200.1"/>
    <property type="molecule type" value="Genomic_DNA"/>
</dbReference>
<organism evidence="3 4">
    <name type="scientific">Oceanidesulfovibrio indonesiensis</name>
    <dbReference type="NCBI Taxonomy" id="54767"/>
    <lineage>
        <taxon>Bacteria</taxon>
        <taxon>Pseudomonadati</taxon>
        <taxon>Thermodesulfobacteriota</taxon>
        <taxon>Desulfovibrionia</taxon>
        <taxon>Desulfovibrionales</taxon>
        <taxon>Desulfovibrionaceae</taxon>
        <taxon>Oceanidesulfovibrio</taxon>
    </lineage>
</organism>
<sequence>MWIFAGGMQRSASTLQYQVAAHLVESRGLGKRLPWAEVEDHEAVINEHKDEPGYLVFKTHVLTESVRDQIVAGNARCLYSHRDIRDVISSLKAKNWLEIDGKSITDWVLELKNQYRTWQELPGLLSLSYPQLLFDLSGCVQAIARHLGIEITLAEADQIAELYSVDSQREKVRSQFGEPDKMRSVKGFKIDPESLLHENHITNPNIGRYKADLTRCEIELINVASQLYEFKSWLGDKTIKDVSDQITHLTESNKQLNFKLDSLLGAELDALLESKLKDLSAKNDDILKQVQGITVQQDAALTNSEGLQGLVEELTAQYELVLHRNNELHKQINELVSQLNSAFSNENELRRQIEEITRKHDSVSAHSNQLHDQKKDLEGRVRSLQEQVQGLQDQLHGLENLRHENNILKVLLKERTKGHLS</sequence>
<name>A0A7M3MBS4_9BACT</name>
<dbReference type="Gene3D" id="3.40.50.300">
    <property type="entry name" value="P-loop containing nucleotide triphosphate hydrolases"/>
    <property type="match status" value="1"/>
</dbReference>
<proteinExistence type="predicted"/>
<keyword evidence="1" id="KW-0175">Coiled coil</keyword>
<dbReference type="SUPFAM" id="SSF52540">
    <property type="entry name" value="P-loop containing nucleoside triphosphate hydrolases"/>
    <property type="match status" value="1"/>
</dbReference>
<accession>A0A7M3MBS4</accession>
<reference evidence="3 4" key="1">
    <citation type="submission" date="2018-06" db="EMBL/GenBank/DDBJ databases">
        <title>Complete genome of Desulfovibrio indonesiensis P37SLT.</title>
        <authorList>
            <person name="Crispim J.S."/>
            <person name="Vidigal P.M.P."/>
            <person name="Silva L.C.F."/>
            <person name="Laguardia C.N."/>
            <person name="Araujo L.C."/>
            <person name="Dias R.S."/>
            <person name="Sousa M.P."/>
            <person name="Paula S.O."/>
            <person name="Silva C."/>
        </authorList>
    </citation>
    <scope>NUCLEOTIDE SEQUENCE [LARGE SCALE GENOMIC DNA]</scope>
    <source>
        <strain evidence="3 4">P37SLT</strain>
    </source>
</reference>
<gene>
    <name evidence="3" type="ORF">DPQ33_16030</name>
</gene>
<dbReference type="Gene3D" id="1.20.5.170">
    <property type="match status" value="1"/>
</dbReference>
<evidence type="ECO:0000256" key="1">
    <source>
        <dbReference type="SAM" id="Coils"/>
    </source>
</evidence>
<evidence type="ECO:0000313" key="3">
    <source>
        <dbReference type="EMBL" id="TVM15200.1"/>
    </source>
</evidence>
<evidence type="ECO:0000259" key="2">
    <source>
        <dbReference type="Pfam" id="PF00685"/>
    </source>
</evidence>
<dbReference type="RefSeq" id="WP_144304235.1">
    <property type="nucleotide sequence ID" value="NZ_QMIE01000018.1"/>
</dbReference>
<dbReference type="OrthoDB" id="287183at2"/>
<feature type="coiled-coil region" evidence="1">
    <location>
        <begin position="311"/>
        <end position="401"/>
    </location>
</feature>
<evidence type="ECO:0000313" key="4">
    <source>
        <dbReference type="Proteomes" id="UP000448292"/>
    </source>
</evidence>
<keyword evidence="4" id="KW-1185">Reference proteome</keyword>
<dbReference type="InterPro" id="IPR000863">
    <property type="entry name" value="Sulfotransferase_dom"/>
</dbReference>
<dbReference type="GO" id="GO:0008146">
    <property type="term" value="F:sulfotransferase activity"/>
    <property type="evidence" value="ECO:0007669"/>
    <property type="project" value="InterPro"/>
</dbReference>
<dbReference type="Pfam" id="PF00685">
    <property type="entry name" value="Sulfotransfer_1"/>
    <property type="match status" value="1"/>
</dbReference>
<dbReference type="Proteomes" id="UP000448292">
    <property type="component" value="Unassembled WGS sequence"/>
</dbReference>
<protein>
    <recommendedName>
        <fullName evidence="2">Sulfotransferase domain-containing protein</fullName>
    </recommendedName>
</protein>
<comment type="caution">
    <text evidence="3">The sequence shown here is derived from an EMBL/GenBank/DDBJ whole genome shotgun (WGS) entry which is preliminary data.</text>
</comment>